<dbReference type="InterPro" id="IPR000608">
    <property type="entry name" value="UBC"/>
</dbReference>
<dbReference type="SMART" id="SM00212">
    <property type="entry name" value="UBCc"/>
    <property type="match status" value="1"/>
</dbReference>
<evidence type="ECO:0000256" key="2">
    <source>
        <dbReference type="ARBA" id="ARBA00022679"/>
    </source>
</evidence>
<feature type="region of interest" description="Disordered" evidence="6">
    <location>
        <begin position="505"/>
        <end position="550"/>
    </location>
</feature>
<keyword evidence="2" id="KW-0808">Transferase</keyword>
<keyword evidence="5" id="KW-0067">ATP-binding</keyword>
<dbReference type="EC" id="2.3.2.23" evidence="1"/>
<dbReference type="Pfam" id="PF23043">
    <property type="entry name" value="SH3-B_UBE2O"/>
    <property type="match status" value="1"/>
</dbReference>
<feature type="domain" description="UBC core" evidence="7">
    <location>
        <begin position="654"/>
        <end position="814"/>
    </location>
</feature>
<dbReference type="PANTHER" id="PTHR46116">
    <property type="entry name" value="(E3-INDEPENDENT) E2 UBIQUITIN-CONJUGATING ENZYME"/>
    <property type="match status" value="1"/>
</dbReference>
<comment type="caution">
    <text evidence="8">The sequence shown here is derived from an EMBL/GenBank/DDBJ whole genome shotgun (WGS) entry which is preliminary data.</text>
</comment>
<name>A0A5J9WKS0_9POAL</name>
<feature type="non-terminal residue" evidence="8">
    <location>
        <position position="1"/>
    </location>
</feature>
<keyword evidence="9" id="KW-1185">Reference proteome</keyword>
<evidence type="ECO:0000256" key="1">
    <source>
        <dbReference type="ARBA" id="ARBA00012486"/>
    </source>
</evidence>
<dbReference type="InterPro" id="IPR057733">
    <property type="entry name" value="UBE2O-like_SH3-B"/>
</dbReference>
<dbReference type="InterPro" id="IPR057735">
    <property type="entry name" value="UBE2O-like_tSH3-B"/>
</dbReference>
<dbReference type="PANTHER" id="PTHR46116:SF32">
    <property type="entry name" value="OS05G0153132 PROTEIN"/>
    <property type="match status" value="1"/>
</dbReference>
<proteinExistence type="predicted"/>
<dbReference type="Pfam" id="PF23044">
    <property type="entry name" value="SH3-C_UBE2O"/>
    <property type="match status" value="1"/>
</dbReference>
<evidence type="ECO:0000313" key="8">
    <source>
        <dbReference type="EMBL" id="TVU48858.1"/>
    </source>
</evidence>
<dbReference type="Pfam" id="PF00179">
    <property type="entry name" value="UQ_con"/>
    <property type="match status" value="1"/>
</dbReference>
<dbReference type="GO" id="GO:0005524">
    <property type="term" value="F:ATP binding"/>
    <property type="evidence" value="ECO:0007669"/>
    <property type="project" value="UniProtKB-KW"/>
</dbReference>
<dbReference type="Proteomes" id="UP000324897">
    <property type="component" value="Chromosome 6"/>
</dbReference>
<keyword evidence="3" id="KW-0547">Nucleotide-binding</keyword>
<feature type="region of interest" description="Disordered" evidence="6">
    <location>
        <begin position="276"/>
        <end position="298"/>
    </location>
</feature>
<reference evidence="8 9" key="1">
    <citation type="journal article" date="2019" name="Sci. Rep.">
        <title>A high-quality genome of Eragrostis curvula grass provides insights into Poaceae evolution and supports new strategies to enhance forage quality.</title>
        <authorList>
            <person name="Carballo J."/>
            <person name="Santos B.A.C.M."/>
            <person name="Zappacosta D."/>
            <person name="Garbus I."/>
            <person name="Selva J.P."/>
            <person name="Gallo C.A."/>
            <person name="Diaz A."/>
            <person name="Albertini E."/>
            <person name="Caccamo M."/>
            <person name="Echenique V."/>
        </authorList>
    </citation>
    <scope>NUCLEOTIDE SEQUENCE [LARGE SCALE GENOMIC DNA]</scope>
    <source>
        <strain evidence="9">cv. Victoria</strain>
        <tissue evidence="8">Leaf</tissue>
    </source>
</reference>
<dbReference type="Gene3D" id="3.10.110.10">
    <property type="entry name" value="Ubiquitin Conjugating Enzyme"/>
    <property type="match status" value="1"/>
</dbReference>
<dbReference type="AlphaFoldDB" id="A0A5J9WKS0"/>
<evidence type="ECO:0000256" key="4">
    <source>
        <dbReference type="ARBA" id="ARBA00022786"/>
    </source>
</evidence>
<dbReference type="Gramene" id="TVU48858">
    <property type="protein sequence ID" value="TVU48858"/>
    <property type="gene ID" value="EJB05_00139"/>
</dbReference>
<accession>A0A5J9WKS0</accession>
<sequence length="911" mass="98985">MADAAGRPVCELDIVAFTSTGARGRVLESIRRTRRVDGTLQVQRADGALVDANPGDVAVVDRSWLRAGSVVASASDPGGQLGVVTAAATALDLVVDASSSTVVAARGVAPAELRRVRELSLGDYVVLRGGGARWLGRVVEVCVDVDVLFDGGDGGAVCRVADAGRKLIALDKDFLKHHTNCRFYPGQRVVGRSSDVFKASRWLNGYWKPSRKKGTVIKLTMTGALVYWLASPRPGGTPPPAYQHNIDDLTFFSSPKICYWSVGDRCFFRNNNPHDNDSAGDHESPSSSSAPPAAARGLTQTRKYYQKSRQMRRPRRVVQPHEFERPMTVADTHTVADVLWQDGTRQRGVPSASLVPFPARNQHDFFPGQHVRRAWPPVVAGAPAAAADVGVVRSLDCKDRTVRVSWFKKGGDETLSAYHLASLGRNVFYGEVVVRVDGDAAGSTTGTTEDDLSWVGRIVDICDTRVQVKWGDGNTTKVLPREIAVVKEQTFSEVLRRMGSLGDWVHDDGSVDSDAQDEVAQVPPAANNTGEGEDDESSSGSDNDDDGPAVTRMMSRVSSVIQQAVVRLGNRFRVSGQTVVDVSGSEPAATANVEASVAVPSGVGDAKQTGNAVEADATGSFEASRFLRFDVAQSPQDHHYLDNSVQGTTSGGRKWTKRVQREWKILENDIPDTIYVRAFEDRMDLLRAVMVGASGTPYHDGLFFFDLQLPPSYPAAPPLVSYRSFGLRLNPNLYESGTVCLSLLDTFGGHGSELWSPETSTLLQVLVSIQGLVLTAQPYYNETGYEAQVGTPLGRRNELPYSENTYLLTLQTVLHLLRRPPVGFEDFVRDHFRRRGRRVLRACQAYMEGCLVGTLDDEARAMEAGSRERPCSAGFRLALASIVPRLAEAFAEIGADGCEQFDLPPVCSITN</sequence>
<evidence type="ECO:0000256" key="6">
    <source>
        <dbReference type="SAM" id="MobiDB-lite"/>
    </source>
</evidence>
<evidence type="ECO:0000313" key="9">
    <source>
        <dbReference type="Proteomes" id="UP000324897"/>
    </source>
</evidence>
<keyword evidence="4" id="KW-0833">Ubl conjugation pathway</keyword>
<evidence type="ECO:0000256" key="5">
    <source>
        <dbReference type="ARBA" id="ARBA00022840"/>
    </source>
</evidence>
<feature type="compositionally biased region" description="Low complexity" evidence="6">
    <location>
        <begin position="285"/>
        <end position="295"/>
    </location>
</feature>
<dbReference type="GO" id="GO:0061631">
    <property type="term" value="F:ubiquitin conjugating enzyme activity"/>
    <property type="evidence" value="ECO:0007669"/>
    <property type="project" value="UniProtKB-EC"/>
</dbReference>
<dbReference type="InterPro" id="IPR016135">
    <property type="entry name" value="UBQ-conjugating_enzyme/RWD"/>
</dbReference>
<dbReference type="Pfam" id="PF23046">
    <property type="entry name" value="tSH3-B_UBE2O"/>
    <property type="match status" value="1"/>
</dbReference>
<feature type="compositionally biased region" description="Acidic residues" evidence="6">
    <location>
        <begin position="531"/>
        <end position="547"/>
    </location>
</feature>
<gene>
    <name evidence="8" type="ORF">EJB05_00139</name>
</gene>
<dbReference type="OrthoDB" id="632608at2759"/>
<dbReference type="EMBL" id="RWGY01000002">
    <property type="protein sequence ID" value="TVU48858.1"/>
    <property type="molecule type" value="Genomic_DNA"/>
</dbReference>
<dbReference type="SUPFAM" id="SSF54495">
    <property type="entry name" value="UBC-like"/>
    <property type="match status" value="1"/>
</dbReference>
<dbReference type="InterPro" id="IPR057734">
    <property type="entry name" value="UBE2O-like_SH3-C"/>
</dbReference>
<organism evidence="8 9">
    <name type="scientific">Eragrostis curvula</name>
    <name type="common">weeping love grass</name>
    <dbReference type="NCBI Taxonomy" id="38414"/>
    <lineage>
        <taxon>Eukaryota</taxon>
        <taxon>Viridiplantae</taxon>
        <taxon>Streptophyta</taxon>
        <taxon>Embryophyta</taxon>
        <taxon>Tracheophyta</taxon>
        <taxon>Spermatophyta</taxon>
        <taxon>Magnoliopsida</taxon>
        <taxon>Liliopsida</taxon>
        <taxon>Poales</taxon>
        <taxon>Poaceae</taxon>
        <taxon>PACMAD clade</taxon>
        <taxon>Chloridoideae</taxon>
        <taxon>Eragrostideae</taxon>
        <taxon>Eragrostidinae</taxon>
        <taxon>Eragrostis</taxon>
    </lineage>
</organism>
<dbReference type="FunFam" id="3.10.110.10:FF:000028">
    <property type="entry name" value="Probable ubiquitin-conjugating enzyme E2 23"/>
    <property type="match status" value="1"/>
</dbReference>
<evidence type="ECO:0000259" key="7">
    <source>
        <dbReference type="PROSITE" id="PS50127"/>
    </source>
</evidence>
<protein>
    <recommendedName>
        <fullName evidence="1">E2 ubiquitin-conjugating enzyme</fullName>
        <ecNumber evidence="1">2.3.2.23</ecNumber>
    </recommendedName>
</protein>
<dbReference type="CDD" id="cd23837">
    <property type="entry name" value="UBCc_UBE2O"/>
    <property type="match status" value="1"/>
</dbReference>
<evidence type="ECO:0000256" key="3">
    <source>
        <dbReference type="ARBA" id="ARBA00022741"/>
    </source>
</evidence>
<dbReference type="PROSITE" id="PS50127">
    <property type="entry name" value="UBC_2"/>
    <property type="match status" value="1"/>
</dbReference>